<keyword evidence="4" id="KW-1185">Reference proteome</keyword>
<dbReference type="HOGENOM" id="CLU_027176_5_1_1"/>
<protein>
    <submittedName>
        <fullName evidence="2">F-box protein interaction domain protein</fullName>
    </submittedName>
</protein>
<dbReference type="Proteomes" id="UP000002051">
    <property type="component" value="Unassembled WGS sequence"/>
</dbReference>
<evidence type="ECO:0000313" key="3">
    <source>
        <dbReference type="EnsemblPlants" id="AES81846"/>
    </source>
</evidence>
<feature type="domain" description="F-box associated beta-propeller type 1" evidence="1">
    <location>
        <begin position="37"/>
        <end position="169"/>
    </location>
</feature>
<dbReference type="Pfam" id="PF07734">
    <property type="entry name" value="FBA_1"/>
    <property type="match status" value="1"/>
</dbReference>
<organism evidence="2 4">
    <name type="scientific">Medicago truncatula</name>
    <name type="common">Barrel medic</name>
    <name type="synonym">Medicago tribuloides</name>
    <dbReference type="NCBI Taxonomy" id="3880"/>
    <lineage>
        <taxon>Eukaryota</taxon>
        <taxon>Viridiplantae</taxon>
        <taxon>Streptophyta</taxon>
        <taxon>Embryophyta</taxon>
        <taxon>Tracheophyta</taxon>
        <taxon>Spermatophyta</taxon>
        <taxon>Magnoliopsida</taxon>
        <taxon>eudicotyledons</taxon>
        <taxon>Gunneridae</taxon>
        <taxon>Pentapetalae</taxon>
        <taxon>rosids</taxon>
        <taxon>fabids</taxon>
        <taxon>Fabales</taxon>
        <taxon>Fabaceae</taxon>
        <taxon>Papilionoideae</taxon>
        <taxon>50 kb inversion clade</taxon>
        <taxon>NPAAA clade</taxon>
        <taxon>Hologalegina</taxon>
        <taxon>IRL clade</taxon>
        <taxon>Trifolieae</taxon>
        <taxon>Medicago</taxon>
    </lineage>
</organism>
<sequence>MKSLKRFTCLCKFWANLFEKPQFMSMFRRQHHLDYVQKLVLWNPYTEEFKVIPSGSFERTILKAFPPDDYKLIRCFCLCNDVMKHGPNDVTLWQVYSLKSNYWRDLQVEMPNHSRYDGWQDTGYAVHLHGMCHWWGYEDYFGEQMLVSFNLSDDDFVKTPFPLSQNNVKFPKHFVVLKESIAMIEYGHPICFFISILGEFGVAESWTRLFSMVEPIGFGKNGDIFYIKWKRRSGKV</sequence>
<evidence type="ECO:0000259" key="1">
    <source>
        <dbReference type="Pfam" id="PF07734"/>
    </source>
</evidence>
<dbReference type="AlphaFoldDB" id="G7L2T2"/>
<dbReference type="PANTHER" id="PTHR31672:SF13">
    <property type="entry name" value="F-BOX PROTEIN CPR30-LIKE"/>
    <property type="match status" value="1"/>
</dbReference>
<dbReference type="InterPro" id="IPR006527">
    <property type="entry name" value="F-box-assoc_dom_typ1"/>
</dbReference>
<dbReference type="InterPro" id="IPR050796">
    <property type="entry name" value="SCF_F-box_component"/>
</dbReference>
<dbReference type="EnsemblPlants" id="AES81846">
    <property type="protein sequence ID" value="AES81846"/>
    <property type="gene ID" value="MTR_7g101200"/>
</dbReference>
<reference evidence="3" key="3">
    <citation type="submission" date="2015-04" db="UniProtKB">
        <authorList>
            <consortium name="EnsemblPlants"/>
        </authorList>
    </citation>
    <scope>IDENTIFICATION</scope>
    <source>
        <strain evidence="3">cv. Jemalong A17</strain>
    </source>
</reference>
<proteinExistence type="predicted"/>
<reference evidence="2 4" key="1">
    <citation type="journal article" date="2011" name="Nature">
        <title>The Medicago genome provides insight into the evolution of rhizobial symbioses.</title>
        <authorList>
            <person name="Young N.D."/>
            <person name="Debelle F."/>
            <person name="Oldroyd G.E."/>
            <person name="Geurts R."/>
            <person name="Cannon S.B."/>
            <person name="Udvardi M.K."/>
            <person name="Benedito V.A."/>
            <person name="Mayer K.F."/>
            <person name="Gouzy J."/>
            <person name="Schoof H."/>
            <person name="Van de Peer Y."/>
            <person name="Proost S."/>
            <person name="Cook D.R."/>
            <person name="Meyers B.C."/>
            <person name="Spannagl M."/>
            <person name="Cheung F."/>
            <person name="De Mita S."/>
            <person name="Krishnakumar V."/>
            <person name="Gundlach H."/>
            <person name="Zhou S."/>
            <person name="Mudge J."/>
            <person name="Bharti A.K."/>
            <person name="Murray J.D."/>
            <person name="Naoumkina M.A."/>
            <person name="Rosen B."/>
            <person name="Silverstein K.A."/>
            <person name="Tang H."/>
            <person name="Rombauts S."/>
            <person name="Zhao P.X."/>
            <person name="Zhou P."/>
            <person name="Barbe V."/>
            <person name="Bardou P."/>
            <person name="Bechner M."/>
            <person name="Bellec A."/>
            <person name="Berger A."/>
            <person name="Berges H."/>
            <person name="Bidwell S."/>
            <person name="Bisseling T."/>
            <person name="Choisne N."/>
            <person name="Couloux A."/>
            <person name="Denny R."/>
            <person name="Deshpande S."/>
            <person name="Dai X."/>
            <person name="Doyle J.J."/>
            <person name="Dudez A.M."/>
            <person name="Farmer A.D."/>
            <person name="Fouteau S."/>
            <person name="Franken C."/>
            <person name="Gibelin C."/>
            <person name="Gish J."/>
            <person name="Goldstein S."/>
            <person name="Gonzalez A.J."/>
            <person name="Green P.J."/>
            <person name="Hallab A."/>
            <person name="Hartog M."/>
            <person name="Hua A."/>
            <person name="Humphray S.J."/>
            <person name="Jeong D.H."/>
            <person name="Jing Y."/>
            <person name="Jocker A."/>
            <person name="Kenton S.M."/>
            <person name="Kim D.J."/>
            <person name="Klee K."/>
            <person name="Lai H."/>
            <person name="Lang C."/>
            <person name="Lin S."/>
            <person name="Macmil S.L."/>
            <person name="Magdelenat G."/>
            <person name="Matthews L."/>
            <person name="McCorrison J."/>
            <person name="Monaghan E.L."/>
            <person name="Mun J.H."/>
            <person name="Najar F.Z."/>
            <person name="Nicholson C."/>
            <person name="Noirot C."/>
            <person name="O'Bleness M."/>
            <person name="Paule C.R."/>
            <person name="Poulain J."/>
            <person name="Prion F."/>
            <person name="Qin B."/>
            <person name="Qu C."/>
            <person name="Retzel E.F."/>
            <person name="Riddle C."/>
            <person name="Sallet E."/>
            <person name="Samain S."/>
            <person name="Samson N."/>
            <person name="Sanders I."/>
            <person name="Saurat O."/>
            <person name="Scarpelli C."/>
            <person name="Schiex T."/>
            <person name="Segurens B."/>
            <person name="Severin A.J."/>
            <person name="Sherrier D.J."/>
            <person name="Shi R."/>
            <person name="Sims S."/>
            <person name="Singer S.R."/>
            <person name="Sinharoy S."/>
            <person name="Sterck L."/>
            <person name="Viollet A."/>
            <person name="Wang B.B."/>
            <person name="Wang K."/>
            <person name="Wang M."/>
            <person name="Wang X."/>
            <person name="Warfsmann J."/>
            <person name="Weissenbach J."/>
            <person name="White D.D."/>
            <person name="White J.D."/>
            <person name="Wiley G.B."/>
            <person name="Wincker P."/>
            <person name="Xing Y."/>
            <person name="Yang L."/>
            <person name="Yao Z."/>
            <person name="Ying F."/>
            <person name="Zhai J."/>
            <person name="Zhou L."/>
            <person name="Zuber A."/>
            <person name="Denarie J."/>
            <person name="Dixon R.A."/>
            <person name="May G.D."/>
            <person name="Schwartz D.C."/>
            <person name="Rogers J."/>
            <person name="Quetier F."/>
            <person name="Town C.D."/>
            <person name="Roe B.A."/>
        </authorList>
    </citation>
    <scope>NUCLEOTIDE SEQUENCE [LARGE SCALE GENOMIC DNA]</scope>
    <source>
        <strain evidence="2">A17</strain>
        <strain evidence="3 4">cv. Jemalong A17</strain>
    </source>
</reference>
<dbReference type="PANTHER" id="PTHR31672">
    <property type="entry name" value="BNACNNG10540D PROTEIN"/>
    <property type="match status" value="1"/>
</dbReference>
<dbReference type="PaxDb" id="3880-AES81846"/>
<dbReference type="EMBL" id="CM001223">
    <property type="protein sequence ID" value="AES81846.1"/>
    <property type="molecule type" value="Genomic_DNA"/>
</dbReference>
<gene>
    <name evidence="2" type="ordered locus">MTR_7g101200</name>
</gene>
<reference evidence="2 4" key="2">
    <citation type="journal article" date="2014" name="BMC Genomics">
        <title>An improved genome release (version Mt4.0) for the model legume Medicago truncatula.</title>
        <authorList>
            <person name="Tang H."/>
            <person name="Krishnakumar V."/>
            <person name="Bidwell S."/>
            <person name="Rosen B."/>
            <person name="Chan A."/>
            <person name="Zhou S."/>
            <person name="Gentzbittel L."/>
            <person name="Childs K.L."/>
            <person name="Yandell M."/>
            <person name="Gundlach H."/>
            <person name="Mayer K.F."/>
            <person name="Schwartz D.C."/>
            <person name="Town C.D."/>
        </authorList>
    </citation>
    <scope>GENOME REANNOTATION</scope>
    <source>
        <strain evidence="3 4">cv. Jemalong A17</strain>
    </source>
</reference>
<accession>G7L2T2</accession>
<evidence type="ECO:0000313" key="2">
    <source>
        <dbReference type="EMBL" id="AES81846.1"/>
    </source>
</evidence>
<dbReference type="InterPro" id="IPR017451">
    <property type="entry name" value="F-box-assoc_interact_dom"/>
</dbReference>
<evidence type="ECO:0000313" key="4">
    <source>
        <dbReference type="Proteomes" id="UP000002051"/>
    </source>
</evidence>
<dbReference type="NCBIfam" id="TIGR01640">
    <property type="entry name" value="F_box_assoc_1"/>
    <property type="match status" value="1"/>
</dbReference>
<name>G7L2T2_MEDTR</name>